<dbReference type="PANTHER" id="PTHR11012">
    <property type="entry name" value="PROTEIN KINASE-LIKE DOMAIN-CONTAINING"/>
    <property type="match status" value="1"/>
</dbReference>
<dbReference type="SMART" id="SM00587">
    <property type="entry name" value="CHK"/>
    <property type="match status" value="1"/>
</dbReference>
<reference evidence="2" key="1">
    <citation type="submission" date="2015-12" db="EMBL/GenBank/DDBJ databases">
        <title>De novo transcriptome assembly of four potential Pierce s Disease insect vectors from Arizona vineyards.</title>
        <authorList>
            <person name="Tassone E.E."/>
        </authorList>
    </citation>
    <scope>NUCLEOTIDE SEQUENCE</scope>
</reference>
<dbReference type="SUPFAM" id="SSF56112">
    <property type="entry name" value="Protein kinase-like (PK-like)"/>
    <property type="match status" value="1"/>
</dbReference>
<dbReference type="Pfam" id="PF02958">
    <property type="entry name" value="EcKL"/>
    <property type="match status" value="1"/>
</dbReference>
<protein>
    <recommendedName>
        <fullName evidence="1">CHK kinase-like domain-containing protein</fullName>
    </recommendedName>
</protein>
<evidence type="ECO:0000259" key="1">
    <source>
        <dbReference type="SMART" id="SM00587"/>
    </source>
</evidence>
<dbReference type="InterPro" id="IPR004119">
    <property type="entry name" value="EcKL"/>
</dbReference>
<evidence type="ECO:0000313" key="2">
    <source>
        <dbReference type="EMBL" id="JAS14103.1"/>
    </source>
</evidence>
<dbReference type="AlphaFoldDB" id="A0A1B6CL31"/>
<sequence length="400" mass="47624">MDPSMKPPAWLNKEYFYHALSGFNKPQVTILNYKISPGLGVGQNFCSRVYKVNVIYREDGQKNKEKNLFIKMPIEEGEILNVINDARFYESEVLMYTELFPTMEKLVGKLDFVVQTYPSKEEYTLIFEDVSKEGYVMGEKEKRLDFKHCKEALKILAKFHASTVALNKQSPDLVASVGEPVFKKRDQRSNSFMEEKFEDFYDIIQTWKGYERYVNIIKESTEQLWERLEETFSRRETINVLNHGDFWTHNILFKHNTEGEIEKVKLIDYQMCVYGSIGIDIHYFTWTSMQHTVQANRLPELYLIYLKALNQYLREFQCVERVTEEEFKKEMEFTQFYAIFTMVYNCNVMYSPKYISPDDENKSSRDYKKQLSFKICNGEFFKPNIDQGLKYLEKNGFFRR</sequence>
<dbReference type="EMBL" id="GEDC01023195">
    <property type="protein sequence ID" value="JAS14103.1"/>
    <property type="molecule type" value="Transcribed_RNA"/>
</dbReference>
<feature type="domain" description="CHK kinase-like" evidence="1">
    <location>
        <begin position="125"/>
        <end position="315"/>
    </location>
</feature>
<proteinExistence type="predicted"/>
<dbReference type="Gene3D" id="3.90.1200.10">
    <property type="match status" value="1"/>
</dbReference>
<gene>
    <name evidence="2" type="ORF">g.24092</name>
</gene>
<name>A0A1B6CL31_9HEMI</name>
<dbReference type="InterPro" id="IPR011009">
    <property type="entry name" value="Kinase-like_dom_sf"/>
</dbReference>
<dbReference type="PANTHER" id="PTHR11012:SF56">
    <property type="entry name" value="CHK KINASE-LIKE DOMAIN-CONTAINING PROTEIN-RELATED"/>
    <property type="match status" value="1"/>
</dbReference>
<organism evidence="2">
    <name type="scientific">Clastoptera arizonana</name>
    <name type="common">Arizona spittle bug</name>
    <dbReference type="NCBI Taxonomy" id="38151"/>
    <lineage>
        <taxon>Eukaryota</taxon>
        <taxon>Metazoa</taxon>
        <taxon>Ecdysozoa</taxon>
        <taxon>Arthropoda</taxon>
        <taxon>Hexapoda</taxon>
        <taxon>Insecta</taxon>
        <taxon>Pterygota</taxon>
        <taxon>Neoptera</taxon>
        <taxon>Paraneoptera</taxon>
        <taxon>Hemiptera</taxon>
        <taxon>Auchenorrhyncha</taxon>
        <taxon>Cercopoidea</taxon>
        <taxon>Clastopteridae</taxon>
        <taxon>Clastoptera</taxon>
    </lineage>
</organism>
<accession>A0A1B6CL31</accession>
<dbReference type="InterPro" id="IPR015897">
    <property type="entry name" value="CHK_kinase-like"/>
</dbReference>